<keyword evidence="9 10" id="KW-0998">Cell outer membrane</keyword>
<feature type="domain" description="TonB-dependent receptor-like beta-barrel" evidence="12">
    <location>
        <begin position="262"/>
        <end position="717"/>
    </location>
</feature>
<organism evidence="14 15">
    <name type="scientific">Mucilaginibacter boryungensis</name>
    <dbReference type="NCBI Taxonomy" id="768480"/>
    <lineage>
        <taxon>Bacteria</taxon>
        <taxon>Pseudomonadati</taxon>
        <taxon>Bacteroidota</taxon>
        <taxon>Sphingobacteriia</taxon>
        <taxon>Sphingobacteriales</taxon>
        <taxon>Sphingobacteriaceae</taxon>
        <taxon>Mucilaginibacter</taxon>
    </lineage>
</organism>
<comment type="subcellular location">
    <subcellularLocation>
        <location evidence="1 10">Cell outer membrane</location>
        <topology evidence="1 10">Multi-pass membrane protein</topology>
    </subcellularLocation>
</comment>
<dbReference type="Pfam" id="PF07715">
    <property type="entry name" value="Plug"/>
    <property type="match status" value="1"/>
</dbReference>
<dbReference type="Gene3D" id="2.40.170.20">
    <property type="entry name" value="TonB-dependent receptor, beta-barrel domain"/>
    <property type="match status" value="1"/>
</dbReference>
<sequence>MKMNFSRTFCFSFLLLLVYTTGYGQHDTTKLEDLSLKGLLDVKVVTASKTSQNSGTAPATVTVVSKDQIRTRGYQSLLDLIVDLPDMKLDDKIYPGSGNSITVRGIQGQQNFVILLDGVKISSPTNEAIPVMENYPVNLAEQVEVMYGPASALYGADAVSGVINIITKKLPAGKNITVDANAMAGTYGYINNTLFLAKKLGTNASLTVSGQYNYNAQPDYTKIYPNDPQLSITPLQTGTFNTVYGVIKPVAPVTPAYQAPTSAYNIYAALSLDGFTFSVFSNYTRTPSAYSNNTNNTVYNKNVFLGQHVTTANAAYKKVFNRFVSSSSLTASNYTLDPESNYRNMFTSMEPVYKYSVSTNVKAEQQLDYKASDKLNLTAGVSYESFNSIPQSADLDQPVNTKGNIEGSYAGTESYYRPEGLPAKFYNINYFNLGNYLQAQFTPLKQLSFTLGARHDYNSRYGSSFTPRLGMVYKPLPATTVKLLYGSAYLAPAPSDSYIQYGSFTTTDSGRTFRSSFLHLPNPDLKPIRAHNFELNVRQYLTDNFTITADGYFAVSTGLHTTADDNESTRLYHNTFDGMPVDYAEVFINQGRQENYGGSLQFNLKHSIGDVFLNSYASLSYVGGETDDPKTENQEGHYDAELPFISPWMFRIGTDMQAGRFTFSPRLLLMGRQNLPSARDTVGSDIHFQTISGYALLNLSARYTFGKRFSVFINVSNALNQHYRSVSYLMDLTKKDTELFYGQPEDPIRIMGGLNFHF</sequence>
<evidence type="ECO:0000256" key="8">
    <source>
        <dbReference type="ARBA" id="ARBA00023170"/>
    </source>
</evidence>
<dbReference type="Pfam" id="PF00593">
    <property type="entry name" value="TonB_dep_Rec_b-barrel"/>
    <property type="match status" value="1"/>
</dbReference>
<protein>
    <submittedName>
        <fullName evidence="14">TonB-dependent receptor</fullName>
    </submittedName>
</protein>
<comment type="caution">
    <text evidence="14">The sequence shown here is derived from an EMBL/GenBank/DDBJ whole genome shotgun (WGS) entry which is preliminary data.</text>
</comment>
<gene>
    <name evidence="14" type="ORF">IRJ18_16340</name>
</gene>
<keyword evidence="3 10" id="KW-1134">Transmembrane beta strand</keyword>
<comment type="similarity">
    <text evidence="10 11">Belongs to the TonB-dependent receptor family.</text>
</comment>
<evidence type="ECO:0000256" key="4">
    <source>
        <dbReference type="ARBA" id="ARBA00022692"/>
    </source>
</evidence>
<accession>A0ABR9XL16</accession>
<keyword evidence="15" id="KW-1185">Reference proteome</keyword>
<dbReference type="InterPro" id="IPR039426">
    <property type="entry name" value="TonB-dep_rcpt-like"/>
</dbReference>
<evidence type="ECO:0000313" key="15">
    <source>
        <dbReference type="Proteomes" id="UP000632774"/>
    </source>
</evidence>
<evidence type="ECO:0000256" key="9">
    <source>
        <dbReference type="ARBA" id="ARBA00023237"/>
    </source>
</evidence>
<evidence type="ECO:0000256" key="11">
    <source>
        <dbReference type="RuleBase" id="RU003357"/>
    </source>
</evidence>
<evidence type="ECO:0000256" key="2">
    <source>
        <dbReference type="ARBA" id="ARBA00022448"/>
    </source>
</evidence>
<dbReference type="SUPFAM" id="SSF56935">
    <property type="entry name" value="Porins"/>
    <property type="match status" value="1"/>
</dbReference>
<dbReference type="InterPro" id="IPR012910">
    <property type="entry name" value="Plug_dom"/>
</dbReference>
<keyword evidence="8 14" id="KW-0675">Receptor</keyword>
<feature type="domain" description="TonB-dependent receptor plug" evidence="13">
    <location>
        <begin position="56"/>
        <end position="162"/>
    </location>
</feature>
<dbReference type="Gene3D" id="2.170.130.10">
    <property type="entry name" value="TonB-dependent receptor, plug domain"/>
    <property type="match status" value="1"/>
</dbReference>
<reference evidence="14 15" key="1">
    <citation type="submission" date="2020-10" db="EMBL/GenBank/DDBJ databases">
        <title>Mucilaginibacter mali sp. nov., isolated from rhizosphere soil of apple orchard.</title>
        <authorList>
            <person name="Lee J.-S."/>
            <person name="Kim H.S."/>
            <person name="Kim J.-S."/>
        </authorList>
    </citation>
    <scope>NUCLEOTIDE SEQUENCE [LARGE SCALE GENOMIC DNA]</scope>
    <source>
        <strain evidence="14 15">KCTC 23157</strain>
    </source>
</reference>
<dbReference type="EMBL" id="JADFFM010000002">
    <property type="protein sequence ID" value="MBE9667940.1"/>
    <property type="molecule type" value="Genomic_DNA"/>
</dbReference>
<evidence type="ECO:0000256" key="7">
    <source>
        <dbReference type="ARBA" id="ARBA00023136"/>
    </source>
</evidence>
<dbReference type="PANTHER" id="PTHR30069:SF29">
    <property type="entry name" value="HEMOGLOBIN AND HEMOGLOBIN-HAPTOGLOBIN-BINDING PROTEIN 1-RELATED"/>
    <property type="match status" value="1"/>
</dbReference>
<evidence type="ECO:0000256" key="10">
    <source>
        <dbReference type="PROSITE-ProRule" id="PRU01360"/>
    </source>
</evidence>
<dbReference type="RefSeq" id="WP_194107375.1">
    <property type="nucleotide sequence ID" value="NZ_JADFFM010000002.1"/>
</dbReference>
<evidence type="ECO:0000259" key="12">
    <source>
        <dbReference type="Pfam" id="PF00593"/>
    </source>
</evidence>
<dbReference type="Proteomes" id="UP000632774">
    <property type="component" value="Unassembled WGS sequence"/>
</dbReference>
<keyword evidence="7 10" id="KW-0472">Membrane</keyword>
<dbReference type="PANTHER" id="PTHR30069">
    <property type="entry name" value="TONB-DEPENDENT OUTER MEMBRANE RECEPTOR"/>
    <property type="match status" value="1"/>
</dbReference>
<evidence type="ECO:0000256" key="3">
    <source>
        <dbReference type="ARBA" id="ARBA00022452"/>
    </source>
</evidence>
<evidence type="ECO:0000259" key="13">
    <source>
        <dbReference type="Pfam" id="PF07715"/>
    </source>
</evidence>
<dbReference type="InterPro" id="IPR037066">
    <property type="entry name" value="Plug_dom_sf"/>
</dbReference>
<dbReference type="InterPro" id="IPR036942">
    <property type="entry name" value="Beta-barrel_TonB_sf"/>
</dbReference>
<keyword evidence="4 10" id="KW-0812">Transmembrane</keyword>
<proteinExistence type="inferred from homology"/>
<dbReference type="InterPro" id="IPR000531">
    <property type="entry name" value="Beta-barrel_TonB"/>
</dbReference>
<evidence type="ECO:0000313" key="14">
    <source>
        <dbReference type="EMBL" id="MBE9667940.1"/>
    </source>
</evidence>
<dbReference type="PROSITE" id="PS52016">
    <property type="entry name" value="TONB_DEPENDENT_REC_3"/>
    <property type="match status" value="1"/>
</dbReference>
<keyword evidence="5" id="KW-0732">Signal</keyword>
<name>A0ABR9XL16_9SPHI</name>
<keyword evidence="2 10" id="KW-0813">Transport</keyword>
<evidence type="ECO:0000256" key="5">
    <source>
        <dbReference type="ARBA" id="ARBA00022729"/>
    </source>
</evidence>
<evidence type="ECO:0000256" key="6">
    <source>
        <dbReference type="ARBA" id="ARBA00023077"/>
    </source>
</evidence>
<keyword evidence="6 11" id="KW-0798">TonB box</keyword>
<evidence type="ECO:0000256" key="1">
    <source>
        <dbReference type="ARBA" id="ARBA00004571"/>
    </source>
</evidence>